<organism evidence="1 2">
    <name type="scientific">Methylobacterium mesophilicum SR1.6/6</name>
    <dbReference type="NCBI Taxonomy" id="908290"/>
    <lineage>
        <taxon>Bacteria</taxon>
        <taxon>Pseudomonadati</taxon>
        <taxon>Pseudomonadota</taxon>
        <taxon>Alphaproteobacteria</taxon>
        <taxon>Hyphomicrobiales</taxon>
        <taxon>Methylobacteriaceae</taxon>
        <taxon>Methylobacterium</taxon>
    </lineage>
</organism>
<evidence type="ECO:0000313" key="1">
    <source>
        <dbReference type="EMBL" id="QGY04793.1"/>
    </source>
</evidence>
<dbReference type="Proteomes" id="UP000012488">
    <property type="component" value="Chromosome"/>
</dbReference>
<dbReference type="AlphaFoldDB" id="A0A6B9FQ63"/>
<dbReference type="KEGG" id="mmes:MMSR116_24965"/>
<dbReference type="GO" id="GO:0005694">
    <property type="term" value="C:chromosome"/>
    <property type="evidence" value="ECO:0007669"/>
    <property type="project" value="InterPro"/>
</dbReference>
<protein>
    <recommendedName>
        <fullName evidence="3">DUF2399 domain-containing protein</fullName>
    </recommendedName>
</protein>
<name>A0A6B9FQ63_9HYPH</name>
<dbReference type="SUPFAM" id="SSF56726">
    <property type="entry name" value="DNA topoisomerase IV, alpha subunit"/>
    <property type="match status" value="1"/>
</dbReference>
<evidence type="ECO:0000313" key="2">
    <source>
        <dbReference type="Proteomes" id="UP000012488"/>
    </source>
</evidence>
<reference evidence="1 2" key="2">
    <citation type="journal article" date="2013" name="Genome Announc.">
        <title>Draft Genome Sequence of Methylobacterium mesophilicum Strain SR1.6/6, Isolated from Citrus sinensis.</title>
        <authorList>
            <person name="Marinho Almeida D."/>
            <person name="Dini-Andreote F."/>
            <person name="Camargo Neves A.A."/>
            <person name="Juca Ramos R.T."/>
            <person name="Andreote F.D."/>
            <person name="Carneiro A.R."/>
            <person name="Oliveira de Souza Lima A."/>
            <person name="Caracciolo Gomes de Sa P.H."/>
            <person name="Ribeiro Barbosa M.S."/>
            <person name="Araujo W.L."/>
            <person name="Silva A."/>
        </authorList>
    </citation>
    <scope>NUCLEOTIDE SEQUENCE [LARGE SCALE GENOMIC DNA]</scope>
    <source>
        <strain evidence="1 2">SR1.6/6</strain>
    </source>
</reference>
<dbReference type="InterPro" id="IPR036078">
    <property type="entry name" value="Spo11/TopoVI_A_sf"/>
</dbReference>
<dbReference type="GO" id="GO:0003677">
    <property type="term" value="F:DNA binding"/>
    <property type="evidence" value="ECO:0007669"/>
    <property type="project" value="InterPro"/>
</dbReference>
<gene>
    <name evidence="1" type="ORF">MMSR116_24965</name>
</gene>
<sequence>MSTSAINPTYQACPTKRARRSKAAVTDLKQVIYDIVAADHPMTVRQIYYQLVQRSVIEKTEAEYQQTVVRLLTSMRIDGELPFHWIVDHTRRRQVTRTYSSIAEAADDTATFYRRSALRDSPAYIEIWVEKDALSGIMWDPTSTYDVPLLSSKGMPSLTFLHSTAEQIRREWQVRRRPSYIYQFGDHDPTGALIPRTIESRLREFCPGIDFTVERVALTERQIKEHRLPTRPTKRDGNRHAKDFEGESVELDALPPRVLKGMVREAIERHISPVALAALRVAERSERDLLRAWGEQFSEGGAA</sequence>
<dbReference type="EMBL" id="CP043538">
    <property type="protein sequence ID" value="QGY04793.1"/>
    <property type="molecule type" value="Genomic_DNA"/>
</dbReference>
<dbReference type="RefSeq" id="WP_010685525.1">
    <property type="nucleotide sequence ID" value="NZ_CP043538.1"/>
</dbReference>
<reference evidence="1 2" key="1">
    <citation type="journal article" date="2012" name="Genet. Mol. Biol.">
        <title>Analysis of 16S rRNA and mxaF genes revealing insights into Methylobacterium niche-specific plant association.</title>
        <authorList>
            <person name="Dourado M.N."/>
            <person name="Andreote F.D."/>
            <person name="Dini-Andreote F."/>
            <person name="Conti R."/>
            <person name="Araujo J.M."/>
            <person name="Araujo W.L."/>
        </authorList>
    </citation>
    <scope>NUCLEOTIDE SEQUENCE [LARGE SCALE GENOMIC DNA]</scope>
    <source>
        <strain evidence="1 2">SR1.6/6</strain>
    </source>
</reference>
<accession>A0A6B9FQ63</accession>
<dbReference type="OrthoDB" id="546653at2"/>
<proteinExistence type="predicted"/>
<evidence type="ECO:0008006" key="3">
    <source>
        <dbReference type="Google" id="ProtNLM"/>
    </source>
</evidence>